<protein>
    <submittedName>
        <fullName evidence="1">Uncharacterized protein</fullName>
    </submittedName>
</protein>
<name>A0A495BK01_VOGIN</name>
<dbReference type="RefSeq" id="WP_147424441.1">
    <property type="nucleotide sequence ID" value="NZ_RBID01000011.1"/>
</dbReference>
<gene>
    <name evidence="1" type="ORF">C8E02_0988</name>
</gene>
<proteinExistence type="predicted"/>
<accession>A0A495BK01</accession>
<evidence type="ECO:0000313" key="2">
    <source>
        <dbReference type="Proteomes" id="UP000279384"/>
    </source>
</evidence>
<comment type="caution">
    <text evidence="1">The sequence shown here is derived from an EMBL/GenBank/DDBJ whole genome shotgun (WGS) entry which is preliminary data.</text>
</comment>
<sequence length="125" mass="14608">MIEPAAALQHWAKWAVDTGNWRQTCAGIEKHYANNPERYVHADDTEKRFRFKYDQRTGELVERLVNTLPDQEKLVLRARHVHFPHLADDIVARRLAMSTRSFDTTLLAATVRFGRVWRESHRVAA</sequence>
<reference evidence="1 2" key="1">
    <citation type="submission" date="2018-10" db="EMBL/GenBank/DDBJ databases">
        <title>Genomic Encyclopedia of Type Strains, Phase IV (KMG-IV): sequencing the most valuable type-strain genomes for metagenomic binning, comparative biology and taxonomic classification.</title>
        <authorList>
            <person name="Goeker M."/>
        </authorList>
    </citation>
    <scope>NUCLEOTIDE SEQUENCE [LARGE SCALE GENOMIC DNA]</scope>
    <source>
        <strain evidence="1 2">DSM 3303</strain>
    </source>
</reference>
<organism evidence="1 2">
    <name type="scientific">Vogesella indigofera</name>
    <name type="common">Pseudomonas indigofera</name>
    <dbReference type="NCBI Taxonomy" id="45465"/>
    <lineage>
        <taxon>Bacteria</taxon>
        <taxon>Pseudomonadati</taxon>
        <taxon>Pseudomonadota</taxon>
        <taxon>Betaproteobacteria</taxon>
        <taxon>Neisseriales</taxon>
        <taxon>Chromobacteriaceae</taxon>
        <taxon>Vogesella</taxon>
    </lineage>
</organism>
<dbReference type="EMBL" id="RBID01000011">
    <property type="protein sequence ID" value="RKQ61221.1"/>
    <property type="molecule type" value="Genomic_DNA"/>
</dbReference>
<evidence type="ECO:0000313" key="1">
    <source>
        <dbReference type="EMBL" id="RKQ61221.1"/>
    </source>
</evidence>
<dbReference type="Proteomes" id="UP000279384">
    <property type="component" value="Unassembled WGS sequence"/>
</dbReference>
<dbReference type="AlphaFoldDB" id="A0A495BK01"/>